<feature type="transmembrane region" description="Helical" evidence="1">
    <location>
        <begin position="96"/>
        <end position="115"/>
    </location>
</feature>
<keyword evidence="1" id="KW-0472">Membrane</keyword>
<reference evidence="2 3" key="1">
    <citation type="journal article" date="2013" name="Nat. Genet.">
        <title>The genome of the hydatid tapeworm Echinococcus granulosus.</title>
        <authorList>
            <person name="Zheng H."/>
            <person name="Zhang W."/>
            <person name="Zhang L."/>
            <person name="Zhang Z."/>
            <person name="Li J."/>
            <person name="Lu G."/>
            <person name="Zhu Y."/>
            <person name="Wang Y."/>
            <person name="Huang Y."/>
            <person name="Liu J."/>
            <person name="Kang H."/>
            <person name="Chen J."/>
            <person name="Wang L."/>
            <person name="Chen A."/>
            <person name="Yu S."/>
            <person name="Gao Z."/>
            <person name="Jin L."/>
            <person name="Gu W."/>
            <person name="Wang Z."/>
            <person name="Zhao L."/>
            <person name="Shi B."/>
            <person name="Wen H."/>
            <person name="Lin R."/>
            <person name="Jones M.K."/>
            <person name="Brejova B."/>
            <person name="Vinar T."/>
            <person name="Zhao G."/>
            <person name="McManus D.P."/>
            <person name="Chen Z."/>
            <person name="Zhou Y."/>
            <person name="Wang S."/>
        </authorList>
    </citation>
    <scope>NUCLEOTIDE SEQUENCE [LARGE SCALE GENOMIC DNA]</scope>
</reference>
<comment type="caution">
    <text evidence="2">The sequence shown here is derived from an EMBL/GenBank/DDBJ whole genome shotgun (WGS) entry which is preliminary data.</text>
</comment>
<evidence type="ECO:0000313" key="2">
    <source>
        <dbReference type="EMBL" id="EUB54081.1"/>
    </source>
</evidence>
<evidence type="ECO:0000256" key="1">
    <source>
        <dbReference type="SAM" id="Phobius"/>
    </source>
</evidence>
<dbReference type="GeneID" id="36346774"/>
<feature type="transmembrane region" description="Helical" evidence="1">
    <location>
        <begin position="70"/>
        <end position="90"/>
    </location>
</feature>
<protein>
    <submittedName>
        <fullName evidence="2">Uncharacterized protein</fullName>
    </submittedName>
</protein>
<dbReference type="CTD" id="36346774"/>
<dbReference type="Proteomes" id="UP000019149">
    <property type="component" value="Unassembled WGS sequence"/>
</dbReference>
<proteinExistence type="predicted"/>
<dbReference type="AlphaFoldDB" id="W6U0V3"/>
<organism evidence="2 3">
    <name type="scientific">Echinococcus granulosus</name>
    <name type="common">Hydatid tapeworm</name>
    <dbReference type="NCBI Taxonomy" id="6210"/>
    <lineage>
        <taxon>Eukaryota</taxon>
        <taxon>Metazoa</taxon>
        <taxon>Spiralia</taxon>
        <taxon>Lophotrochozoa</taxon>
        <taxon>Platyhelminthes</taxon>
        <taxon>Cestoda</taxon>
        <taxon>Eucestoda</taxon>
        <taxon>Cyclophyllidea</taxon>
        <taxon>Taeniidae</taxon>
        <taxon>Echinococcus</taxon>
        <taxon>Echinococcus granulosus group</taxon>
    </lineage>
</organism>
<accession>W6U0V3</accession>
<name>W6U0V3_ECHGR</name>
<keyword evidence="1" id="KW-0812">Transmembrane</keyword>
<keyword evidence="3" id="KW-1185">Reference proteome</keyword>
<keyword evidence="1" id="KW-1133">Transmembrane helix</keyword>
<dbReference type="EMBL" id="APAU02000353">
    <property type="protein sequence ID" value="EUB54081.1"/>
    <property type="molecule type" value="Genomic_DNA"/>
</dbReference>
<evidence type="ECO:0000313" key="3">
    <source>
        <dbReference type="Proteomes" id="UP000019149"/>
    </source>
</evidence>
<dbReference type="RefSeq" id="XP_024345277.1">
    <property type="nucleotide sequence ID" value="XM_024500308.1"/>
</dbReference>
<sequence length="132" mass="14837">MAYSLHYFQPSHGLAIYSHSNPFRVQPIPEPSHHCKNNKSAHIETHLLPLQGVKIANLVFKAIKAINAKIGFFFHTKYCMFVSGGIYEGLGLGADLVSGVCLPFVLMCLLFRVMFDGFKCSFFFHFKYAGLC</sequence>
<gene>
    <name evidence="2" type="ORF">EGR_11059</name>
</gene>
<dbReference type="KEGG" id="egl:EGR_11059"/>